<dbReference type="CDD" id="cd09870">
    <property type="entry name" value="PIN_YEN1"/>
    <property type="match status" value="1"/>
</dbReference>
<dbReference type="GO" id="GO:0046872">
    <property type="term" value="F:metal ion binding"/>
    <property type="evidence" value="ECO:0007669"/>
    <property type="project" value="UniProtKB-KW"/>
</dbReference>
<evidence type="ECO:0000256" key="3">
    <source>
        <dbReference type="ARBA" id="ARBA00022842"/>
    </source>
</evidence>
<protein>
    <recommendedName>
        <fullName evidence="5">XPG-I domain-containing protein</fullName>
    </recommendedName>
</protein>
<accession>W6MX41</accession>
<dbReference type="SUPFAM" id="SSF88723">
    <property type="entry name" value="PIN domain-like"/>
    <property type="match status" value="1"/>
</dbReference>
<dbReference type="InterPro" id="IPR006086">
    <property type="entry name" value="XPG-I_dom"/>
</dbReference>
<dbReference type="GO" id="GO:0006974">
    <property type="term" value="P:DNA damage response"/>
    <property type="evidence" value="ECO:0007669"/>
    <property type="project" value="UniProtKB-ARBA"/>
</dbReference>
<feature type="region of interest" description="Disordered" evidence="4">
    <location>
        <begin position="535"/>
        <end position="568"/>
    </location>
</feature>
<keyword evidence="2" id="KW-0540">Nuclease</keyword>
<dbReference type="HOGENOM" id="CLU_420370_0_0_1"/>
<organism evidence="6 7">
    <name type="scientific">Kuraishia capsulata CBS 1993</name>
    <dbReference type="NCBI Taxonomy" id="1382522"/>
    <lineage>
        <taxon>Eukaryota</taxon>
        <taxon>Fungi</taxon>
        <taxon>Dikarya</taxon>
        <taxon>Ascomycota</taxon>
        <taxon>Saccharomycotina</taxon>
        <taxon>Pichiomycetes</taxon>
        <taxon>Pichiales</taxon>
        <taxon>Pichiaceae</taxon>
        <taxon>Kuraishia</taxon>
    </lineage>
</organism>
<dbReference type="Proteomes" id="UP000019384">
    <property type="component" value="Unassembled WGS sequence"/>
</dbReference>
<keyword evidence="7" id="KW-1185">Reference proteome</keyword>
<dbReference type="PANTHER" id="PTHR11081:SF9">
    <property type="entry name" value="FLAP ENDONUCLEASE 1"/>
    <property type="match status" value="1"/>
</dbReference>
<proteinExistence type="predicted"/>
<reference evidence="6" key="2">
    <citation type="submission" date="2014-02" db="EMBL/GenBank/DDBJ databases">
        <title>Complete DNA sequence of /Kuraishia capsulata/ illustrates novel genomic features among budding yeasts (/Saccharomycotina/).</title>
        <authorList>
            <person name="Morales L."/>
            <person name="Noel B."/>
            <person name="Porcel B."/>
            <person name="Marcet-Houben M."/>
            <person name="Hullo M-F."/>
            <person name="Sacerdot C."/>
            <person name="Tekaia F."/>
            <person name="Leh-Louis V."/>
            <person name="Despons L."/>
            <person name="Khanna V."/>
            <person name="Aury J-M."/>
            <person name="Barbe V."/>
            <person name="Couloux A."/>
            <person name="Labadie K."/>
            <person name="Pelletier E."/>
            <person name="Souciet J-L."/>
            <person name="Boekhout T."/>
            <person name="Gabaldon T."/>
            <person name="Wincker P."/>
            <person name="Dujon B."/>
        </authorList>
    </citation>
    <scope>NUCLEOTIDE SEQUENCE</scope>
    <source>
        <strain evidence="6">CBS 1993</strain>
    </source>
</reference>
<dbReference type="OrthoDB" id="2959108at2759"/>
<dbReference type="Pfam" id="PF00867">
    <property type="entry name" value="XPG_I"/>
    <property type="match status" value="1"/>
</dbReference>
<evidence type="ECO:0000256" key="2">
    <source>
        <dbReference type="ARBA" id="ARBA00022759"/>
    </source>
</evidence>
<dbReference type="InterPro" id="IPR006085">
    <property type="entry name" value="XPG_DNA_repair_N"/>
</dbReference>
<dbReference type="GeneID" id="34521608"/>
<name>W6MX41_9ASCO</name>
<keyword evidence="2" id="KW-0255">Endonuclease</keyword>
<dbReference type="SMART" id="SM00484">
    <property type="entry name" value="XPGI"/>
    <property type="match status" value="1"/>
</dbReference>
<dbReference type="STRING" id="1382522.W6MX41"/>
<keyword evidence="1" id="KW-0479">Metal-binding</keyword>
<reference evidence="6" key="1">
    <citation type="submission" date="2013-12" db="EMBL/GenBank/DDBJ databases">
        <authorList>
            <person name="Genoscope - CEA"/>
        </authorList>
    </citation>
    <scope>NUCLEOTIDE SEQUENCE</scope>
    <source>
        <strain evidence="6">CBS 1993</strain>
    </source>
</reference>
<dbReference type="PRINTS" id="PR00853">
    <property type="entry name" value="XPGRADSUPER"/>
</dbReference>
<gene>
    <name evidence="6" type="ORF">KUCA_T00004212001</name>
</gene>
<sequence>MGVSGLWDIIDEKLGETPRRIRFTQYADECWQRTGQPTRIGVDIYQWILSWISTAEKKEVNKGESTLRMIESKTRVLIAAHVSFLFVFDGVAKEFKKRWGDSGGELNDGDYLQKYNAICGLVQTSDGDSELQQIIGNVKKMFDEMNISYVQAPGDAEIELARLNASGVLDAVITNDGDALIYGARIMLRNFSKNSKDAPYNSTGEKHFYVTILDARELETKTGFSMERLRFFRVMSGDDYFGGLEDFGQLKASQLALVGTPFFKRKDDESLPNEEDKEVDFTRMLDRIYMPESNTLMQILKCLNFPTLKKRKDDLFEFESKLRDTIQKHSAYYFGRNYSSLKFRCDDEHSISMAFLPPLANTLYLWNVNDTNYASYEPNNIQIELSRIPQGACITKHSEDSITVLRSSGQESVFRYNPQRKTYVFTDVIGGKRPHDWFAKSQIFLPTDEPKMKRIAEAYVTRAIICGDSAMVGPLHIDKKSTDTTQEPEYRVKYQPFRILGLENATTTSCWISSTRLMLCGQAGEKLTMNFQIRQSSAEEERTRKSAAKILKAPKSPTKQRKNQIDRNQRTIVEFDNIFRIKKFSGSGDYTKPVSRPLESPGSQYHPGNGPVSPDRERRDIFEQSEPNTPANQSRVRKYDFVDLTVESSDED</sequence>
<evidence type="ECO:0000259" key="5">
    <source>
        <dbReference type="SMART" id="SM00484"/>
    </source>
</evidence>
<keyword evidence="3" id="KW-0460">Magnesium</keyword>
<dbReference type="AlphaFoldDB" id="W6MX41"/>
<dbReference type="Gene3D" id="3.40.50.1010">
    <property type="entry name" value="5'-nuclease"/>
    <property type="match status" value="1"/>
</dbReference>
<dbReference type="PANTHER" id="PTHR11081">
    <property type="entry name" value="FLAP ENDONUCLEASE FAMILY MEMBER"/>
    <property type="match status" value="1"/>
</dbReference>
<feature type="region of interest" description="Disordered" evidence="4">
    <location>
        <begin position="590"/>
        <end position="637"/>
    </location>
</feature>
<dbReference type="InterPro" id="IPR006084">
    <property type="entry name" value="XPG/Rad2"/>
</dbReference>
<feature type="compositionally biased region" description="Polar residues" evidence="4">
    <location>
        <begin position="625"/>
        <end position="634"/>
    </location>
</feature>
<dbReference type="EMBL" id="HG793129">
    <property type="protein sequence ID" value="CDK28230.1"/>
    <property type="molecule type" value="Genomic_DNA"/>
</dbReference>
<evidence type="ECO:0000313" key="7">
    <source>
        <dbReference type="Proteomes" id="UP000019384"/>
    </source>
</evidence>
<dbReference type="GO" id="GO:0017108">
    <property type="term" value="F:5'-flap endonuclease activity"/>
    <property type="evidence" value="ECO:0007669"/>
    <property type="project" value="TreeGrafter"/>
</dbReference>
<dbReference type="Pfam" id="PF00752">
    <property type="entry name" value="XPG_N"/>
    <property type="match status" value="1"/>
</dbReference>
<evidence type="ECO:0000313" key="6">
    <source>
        <dbReference type="EMBL" id="CDK28230.1"/>
    </source>
</evidence>
<dbReference type="RefSeq" id="XP_022460220.1">
    <property type="nucleotide sequence ID" value="XM_022600923.1"/>
</dbReference>
<keyword evidence="2" id="KW-0378">Hydrolase</keyword>
<evidence type="ECO:0000256" key="4">
    <source>
        <dbReference type="SAM" id="MobiDB-lite"/>
    </source>
</evidence>
<evidence type="ECO:0000256" key="1">
    <source>
        <dbReference type="ARBA" id="ARBA00022723"/>
    </source>
</evidence>
<dbReference type="InterPro" id="IPR029060">
    <property type="entry name" value="PIN-like_dom_sf"/>
</dbReference>
<feature type="domain" description="XPG-I" evidence="5">
    <location>
        <begin position="143"/>
        <end position="224"/>
    </location>
</feature>